<evidence type="ECO:0000313" key="2">
    <source>
        <dbReference type="Proteomes" id="UP000243478"/>
    </source>
</evidence>
<evidence type="ECO:0000313" key="1">
    <source>
        <dbReference type="EMBL" id="KKD57248.1"/>
    </source>
</evidence>
<dbReference type="RefSeq" id="WP_043033480.1">
    <property type="nucleotide sequence ID" value="NZ_CP076403.1"/>
</dbReference>
<dbReference type="Proteomes" id="UP000243478">
    <property type="component" value="Unassembled WGS sequence"/>
</dbReference>
<accession>A0A0F5ZNJ2</accession>
<dbReference type="EMBL" id="JZRZ01000018">
    <property type="protein sequence ID" value="KKD57248.1"/>
    <property type="molecule type" value="Genomic_DNA"/>
</dbReference>
<name>A0A0F5ZNJ2_STEMA</name>
<dbReference type="AlphaFoldDB" id="A0A0F5ZNJ2"/>
<protein>
    <submittedName>
        <fullName evidence="1">Uncharacterized protein</fullName>
    </submittedName>
</protein>
<sequence>MTATATPTSAGDVLRTAATQLRNDPAAESLAISLERLANALRHPNGYVIKAYGAGIRHDLCAATVAEVQRAALREGMLPNSYTIEPFLLLRP</sequence>
<proteinExistence type="predicted"/>
<gene>
    <name evidence="1" type="ORF">VM57_10255</name>
</gene>
<reference evidence="1 2" key="1">
    <citation type="submission" date="2015-03" db="EMBL/GenBank/DDBJ databases">
        <title>Draft genome of Stenotrophomonas maltophila isolated from urine specimen.</title>
        <authorList>
            <person name="Murugan N."/>
            <person name="Malathi J."/>
            <person name="Umashankar V."/>
            <person name="Madhavan H."/>
        </authorList>
    </citation>
    <scope>NUCLEOTIDE SEQUENCE [LARGE SCALE GENOMIC DNA]</scope>
    <source>
        <strain evidence="1 2">JMNMN1</strain>
    </source>
</reference>
<dbReference type="PATRIC" id="fig|40324.63.peg.3794"/>
<organism evidence="1 2">
    <name type="scientific">Stenotrophomonas maltophilia</name>
    <name type="common">Pseudomonas maltophilia</name>
    <name type="synonym">Xanthomonas maltophilia</name>
    <dbReference type="NCBI Taxonomy" id="40324"/>
    <lineage>
        <taxon>Bacteria</taxon>
        <taxon>Pseudomonadati</taxon>
        <taxon>Pseudomonadota</taxon>
        <taxon>Gammaproteobacteria</taxon>
        <taxon>Lysobacterales</taxon>
        <taxon>Lysobacteraceae</taxon>
        <taxon>Stenotrophomonas</taxon>
        <taxon>Stenotrophomonas maltophilia group</taxon>
    </lineage>
</organism>
<comment type="caution">
    <text evidence="1">The sequence shown here is derived from an EMBL/GenBank/DDBJ whole genome shotgun (WGS) entry which is preliminary data.</text>
</comment>